<dbReference type="AlphaFoldDB" id="A0A1W9KPN9"/>
<comment type="caution">
    <text evidence="1">The sequence shown here is derived from an EMBL/GenBank/DDBJ whole genome shotgun (WGS) entry which is preliminary data.</text>
</comment>
<gene>
    <name evidence="1" type="ORF">BWK72_18710</name>
</gene>
<name>A0A1W9KPN9_9BURK</name>
<sequence length="114" mass="12751">MDVELKSKSRWSVRFGAHEWAKHTYERSAEDPLRLLGSARKGQQSGALAKLGDEFVLVVGDHVTPLNHEDNKELAAATTHARVDDRPFVFQPVQAQVAPPVVVIIKRRRIPAPH</sequence>
<organism evidence="1 2">
    <name type="scientific">Rhodoferax ferrireducens</name>
    <dbReference type="NCBI Taxonomy" id="192843"/>
    <lineage>
        <taxon>Bacteria</taxon>
        <taxon>Pseudomonadati</taxon>
        <taxon>Pseudomonadota</taxon>
        <taxon>Betaproteobacteria</taxon>
        <taxon>Burkholderiales</taxon>
        <taxon>Comamonadaceae</taxon>
        <taxon>Rhodoferax</taxon>
    </lineage>
</organism>
<protein>
    <submittedName>
        <fullName evidence="1">Uncharacterized protein</fullName>
    </submittedName>
</protein>
<evidence type="ECO:0000313" key="1">
    <source>
        <dbReference type="EMBL" id="OQW86113.1"/>
    </source>
</evidence>
<dbReference type="Proteomes" id="UP000192505">
    <property type="component" value="Unassembled WGS sequence"/>
</dbReference>
<dbReference type="EMBL" id="MTEI01000022">
    <property type="protein sequence ID" value="OQW86113.1"/>
    <property type="molecule type" value="Genomic_DNA"/>
</dbReference>
<evidence type="ECO:0000313" key="2">
    <source>
        <dbReference type="Proteomes" id="UP000192505"/>
    </source>
</evidence>
<reference evidence="1 2" key="1">
    <citation type="submission" date="2017-01" db="EMBL/GenBank/DDBJ databases">
        <title>Novel large sulfur bacteria in the metagenomes of groundwater-fed chemosynthetic microbial mats in the Lake Huron basin.</title>
        <authorList>
            <person name="Sharrar A.M."/>
            <person name="Flood B.E."/>
            <person name="Bailey J.V."/>
            <person name="Jones D.S."/>
            <person name="Biddanda B."/>
            <person name="Ruberg S.A."/>
            <person name="Marcus D.N."/>
            <person name="Dick G.J."/>
        </authorList>
    </citation>
    <scope>NUCLEOTIDE SEQUENCE [LARGE SCALE GENOMIC DNA]</scope>
    <source>
        <strain evidence="1">A7</strain>
    </source>
</reference>
<proteinExistence type="predicted"/>
<accession>A0A1W9KPN9</accession>